<dbReference type="OrthoDB" id="9804353at2"/>
<feature type="transmembrane region" description="Helical" evidence="9">
    <location>
        <begin position="127"/>
        <end position="144"/>
    </location>
</feature>
<keyword evidence="2 9" id="KW-0813">Transport</keyword>
<dbReference type="GO" id="GO:0015112">
    <property type="term" value="F:nitrate transmembrane transporter activity"/>
    <property type="evidence" value="ECO:0007669"/>
    <property type="project" value="InterPro"/>
</dbReference>
<dbReference type="RefSeq" id="WP_106255687.1">
    <property type="nucleotide sequence ID" value="NZ_CAWNSW010000085.1"/>
</dbReference>
<reference evidence="11 12" key="2">
    <citation type="submission" date="2018-03" db="EMBL/GenBank/DDBJ databases">
        <title>The ancient ancestry and fast evolution of plastids.</title>
        <authorList>
            <person name="Moore K.R."/>
            <person name="Magnabosco C."/>
            <person name="Momper L."/>
            <person name="Gold D.A."/>
            <person name="Bosak T."/>
            <person name="Fournier G.P."/>
        </authorList>
    </citation>
    <scope>NUCLEOTIDE SEQUENCE [LARGE SCALE GENOMIC DNA]</scope>
    <source>
        <strain evidence="11 12">ULC18</strain>
    </source>
</reference>
<feature type="transmembrane region" description="Helical" evidence="9">
    <location>
        <begin position="192"/>
        <end position="220"/>
    </location>
</feature>
<evidence type="ECO:0000259" key="10">
    <source>
        <dbReference type="PROSITE" id="PS50928"/>
    </source>
</evidence>
<feature type="transmembrane region" description="Helical" evidence="9">
    <location>
        <begin position="94"/>
        <end position="118"/>
    </location>
</feature>
<dbReference type="GO" id="GO:0006811">
    <property type="term" value="P:monoatomic ion transport"/>
    <property type="evidence" value="ECO:0007669"/>
    <property type="project" value="UniProtKB-KW"/>
</dbReference>
<evidence type="ECO:0000256" key="3">
    <source>
        <dbReference type="ARBA" id="ARBA00022475"/>
    </source>
</evidence>
<dbReference type="FunFam" id="1.10.3720.10:FF:000003">
    <property type="entry name" value="Aliphatic sulfonate ABC transporter permease"/>
    <property type="match status" value="1"/>
</dbReference>
<keyword evidence="6 9" id="KW-1133">Transmembrane helix</keyword>
<keyword evidence="8 9" id="KW-0472">Membrane</keyword>
<evidence type="ECO:0000256" key="6">
    <source>
        <dbReference type="ARBA" id="ARBA00022989"/>
    </source>
</evidence>
<dbReference type="Gene3D" id="1.10.3720.10">
    <property type="entry name" value="MetI-like"/>
    <property type="match status" value="1"/>
</dbReference>
<dbReference type="SUPFAM" id="SSF161098">
    <property type="entry name" value="MetI-like"/>
    <property type="match status" value="1"/>
</dbReference>
<dbReference type="Pfam" id="PF00528">
    <property type="entry name" value="BPD_transp_1"/>
    <property type="match status" value="1"/>
</dbReference>
<proteinExistence type="inferred from homology"/>
<keyword evidence="5 9" id="KW-0812">Transmembrane</keyword>
<keyword evidence="3" id="KW-1003">Cell membrane</keyword>
<comment type="subcellular location">
    <subcellularLocation>
        <location evidence="1">Cell inner membrane</location>
        <topology evidence="1">Multi-pass membrane protein</topology>
    </subcellularLocation>
    <subcellularLocation>
        <location evidence="9">Cell membrane</location>
        <topology evidence="9">Multi-pass membrane protein</topology>
    </subcellularLocation>
</comment>
<feature type="transmembrane region" description="Helical" evidence="9">
    <location>
        <begin position="248"/>
        <end position="273"/>
    </location>
</feature>
<dbReference type="InterPro" id="IPR000515">
    <property type="entry name" value="MetI-like"/>
</dbReference>
<gene>
    <name evidence="11" type="primary">ntrB</name>
    <name evidence="11" type="ORF">C7B82_07500</name>
</gene>
<dbReference type="PROSITE" id="PS50928">
    <property type="entry name" value="ABC_TM1"/>
    <property type="match status" value="1"/>
</dbReference>
<keyword evidence="12" id="KW-1185">Reference proteome</keyword>
<feature type="transmembrane region" description="Helical" evidence="9">
    <location>
        <begin position="30"/>
        <end position="47"/>
    </location>
</feature>
<dbReference type="GO" id="GO:0042918">
    <property type="term" value="P:alkanesulfonate transmembrane transport"/>
    <property type="evidence" value="ECO:0007669"/>
    <property type="project" value="UniProtKB-ARBA"/>
</dbReference>
<evidence type="ECO:0000256" key="7">
    <source>
        <dbReference type="ARBA" id="ARBA00023065"/>
    </source>
</evidence>
<name>A0A2T1EF39_9CYAN</name>
<dbReference type="PANTHER" id="PTHR30151:SF7">
    <property type="entry name" value="NITRATE IMPORT PERMEASE PROTEIN NRTB"/>
    <property type="match status" value="1"/>
</dbReference>
<comment type="caution">
    <text evidence="11">The sequence shown here is derived from an EMBL/GenBank/DDBJ whole genome shotgun (WGS) entry which is preliminary data.</text>
</comment>
<evidence type="ECO:0000313" key="12">
    <source>
        <dbReference type="Proteomes" id="UP000239576"/>
    </source>
</evidence>
<dbReference type="InterPro" id="IPR005889">
    <property type="entry name" value="NtrB"/>
</dbReference>
<dbReference type="NCBIfam" id="TIGR01183">
    <property type="entry name" value="ntrB"/>
    <property type="match status" value="1"/>
</dbReference>
<dbReference type="AlphaFoldDB" id="A0A2T1EF39"/>
<evidence type="ECO:0000313" key="11">
    <source>
        <dbReference type="EMBL" id="PSB31313.1"/>
    </source>
</evidence>
<dbReference type="InterPro" id="IPR035906">
    <property type="entry name" value="MetI-like_sf"/>
</dbReference>
<evidence type="ECO:0000256" key="5">
    <source>
        <dbReference type="ARBA" id="ARBA00022692"/>
    </source>
</evidence>
<organism evidence="11 12">
    <name type="scientific">Stenomitos frigidus ULC18</name>
    <dbReference type="NCBI Taxonomy" id="2107698"/>
    <lineage>
        <taxon>Bacteria</taxon>
        <taxon>Bacillati</taxon>
        <taxon>Cyanobacteriota</taxon>
        <taxon>Cyanophyceae</taxon>
        <taxon>Leptolyngbyales</taxon>
        <taxon>Leptolyngbyaceae</taxon>
        <taxon>Stenomitos</taxon>
    </lineage>
</organism>
<protein>
    <submittedName>
        <fullName evidence="11">Nitrate ABC transporter, permease protein</fullName>
    </submittedName>
</protein>
<accession>A0A2T1EF39</accession>
<evidence type="ECO:0000256" key="4">
    <source>
        <dbReference type="ARBA" id="ARBA00022519"/>
    </source>
</evidence>
<evidence type="ECO:0000256" key="8">
    <source>
        <dbReference type="ARBA" id="ARBA00023136"/>
    </source>
</evidence>
<feature type="transmembrane region" description="Helical" evidence="9">
    <location>
        <begin position="150"/>
        <end position="171"/>
    </location>
</feature>
<reference evidence="12" key="1">
    <citation type="submission" date="2018-02" db="EMBL/GenBank/DDBJ databases">
        <authorList>
            <person name="Moore K."/>
            <person name="Momper L."/>
        </authorList>
    </citation>
    <scope>NUCLEOTIDE SEQUENCE [LARGE SCALE GENOMIC DNA]</scope>
    <source>
        <strain evidence="12">ULC18</strain>
    </source>
</reference>
<dbReference type="GO" id="GO:0005886">
    <property type="term" value="C:plasma membrane"/>
    <property type="evidence" value="ECO:0007669"/>
    <property type="project" value="UniProtKB-SubCell"/>
</dbReference>
<evidence type="ECO:0000256" key="2">
    <source>
        <dbReference type="ARBA" id="ARBA00022448"/>
    </source>
</evidence>
<dbReference type="PANTHER" id="PTHR30151">
    <property type="entry name" value="ALKANE SULFONATE ABC TRANSPORTER-RELATED, MEMBRANE SUBUNIT"/>
    <property type="match status" value="1"/>
</dbReference>
<dbReference type="CDD" id="cd06261">
    <property type="entry name" value="TM_PBP2"/>
    <property type="match status" value="1"/>
</dbReference>
<comment type="similarity">
    <text evidence="9">Belongs to the binding-protein-dependent transport system permease family.</text>
</comment>
<sequence length="277" mass="30189">MAVRAQSSSNFFASLPSNLVIQARKNIRKIVAPIAALVVVLILWQLGSSVFQNTLPGPIQVVQETWDLIINPFWSDGDDKGLGWQTLASLQRVAIGYSLAAFFGILAGVLIGAVPLLYDAFDPMFQILRTVPPLAWLPIALAIFKNSGPAGLFIIFVTAIWPILYNTAVGVQQMPQDYKNVAKVLRLSKQEYFFKILLPSIVPYMFTGLKLGIGLAWLAIVAAEMLRGDTGIGFFIWNSYNSGSLSEVILALVYIGVVGFLLDKLVGVLANLVSSDK</sequence>
<evidence type="ECO:0000256" key="9">
    <source>
        <dbReference type="RuleBase" id="RU363032"/>
    </source>
</evidence>
<dbReference type="Proteomes" id="UP000239576">
    <property type="component" value="Unassembled WGS sequence"/>
</dbReference>
<feature type="domain" description="ABC transmembrane type-1" evidence="10">
    <location>
        <begin position="86"/>
        <end position="266"/>
    </location>
</feature>
<dbReference type="EMBL" id="PVWK01000038">
    <property type="protein sequence ID" value="PSB31313.1"/>
    <property type="molecule type" value="Genomic_DNA"/>
</dbReference>
<keyword evidence="4" id="KW-0997">Cell inner membrane</keyword>
<keyword evidence="7" id="KW-0406">Ion transport</keyword>
<evidence type="ECO:0000256" key="1">
    <source>
        <dbReference type="ARBA" id="ARBA00004429"/>
    </source>
</evidence>